<dbReference type="PROSITE" id="PS51186">
    <property type="entry name" value="GNAT"/>
    <property type="match status" value="1"/>
</dbReference>
<evidence type="ECO:0000313" key="3">
    <source>
        <dbReference type="Proteomes" id="UP000239590"/>
    </source>
</evidence>
<sequence length="170" mass="20177">MIQFREIIIEDVPSINRWRNDPEVMQYLTNQFRYIGLEADRNWFAYYQQHRDQAVRLAIVDDAMLIGTVQLTQIDRVNQQAEYSIMIGEKNHQSKGIGRLATEEILRHGFNDLNLHRIYLTVLPENDRAIRLYESFGFQQEGLYRKALFKNGQFTDVMGMSLLRNEFQSR</sequence>
<reference evidence="3" key="1">
    <citation type="submission" date="2018-02" db="EMBL/GenBank/DDBJ databases">
        <title>Genome sequencing of Solimonas sp. HR-BB.</title>
        <authorList>
            <person name="Lee Y."/>
            <person name="Jeon C.O."/>
        </authorList>
    </citation>
    <scope>NUCLEOTIDE SEQUENCE [LARGE SCALE GENOMIC DNA]</scope>
    <source>
        <strain evidence="3">HR-U</strain>
    </source>
</reference>
<evidence type="ECO:0000259" key="1">
    <source>
        <dbReference type="PROSITE" id="PS51186"/>
    </source>
</evidence>
<dbReference type="EMBL" id="PTRA01000001">
    <property type="protein sequence ID" value="PQA60073.1"/>
    <property type="molecule type" value="Genomic_DNA"/>
</dbReference>
<dbReference type="Pfam" id="PF13302">
    <property type="entry name" value="Acetyltransf_3"/>
    <property type="match status" value="1"/>
</dbReference>
<dbReference type="PANTHER" id="PTHR43415:SF3">
    <property type="entry name" value="GNAT-FAMILY ACETYLTRANSFERASE"/>
    <property type="match status" value="1"/>
</dbReference>
<keyword evidence="2" id="KW-0808">Transferase</keyword>
<feature type="domain" description="N-acetyltransferase" evidence="1">
    <location>
        <begin position="2"/>
        <end position="163"/>
    </location>
</feature>
<dbReference type="RefSeq" id="WP_104712027.1">
    <property type="nucleotide sequence ID" value="NZ_PTRA01000001.1"/>
</dbReference>
<dbReference type="CDD" id="cd04301">
    <property type="entry name" value="NAT_SF"/>
    <property type="match status" value="1"/>
</dbReference>
<keyword evidence="3" id="KW-1185">Reference proteome</keyword>
<dbReference type="Proteomes" id="UP000239590">
    <property type="component" value="Unassembled WGS sequence"/>
</dbReference>
<dbReference type="InterPro" id="IPR016181">
    <property type="entry name" value="Acyl_CoA_acyltransferase"/>
</dbReference>
<dbReference type="SUPFAM" id="SSF55729">
    <property type="entry name" value="Acyl-CoA N-acyltransferases (Nat)"/>
    <property type="match status" value="1"/>
</dbReference>
<dbReference type="PANTHER" id="PTHR43415">
    <property type="entry name" value="SPERMIDINE N(1)-ACETYLTRANSFERASE"/>
    <property type="match status" value="1"/>
</dbReference>
<evidence type="ECO:0000313" key="2">
    <source>
        <dbReference type="EMBL" id="PQA60073.1"/>
    </source>
</evidence>
<dbReference type="Gene3D" id="3.40.630.30">
    <property type="match status" value="1"/>
</dbReference>
<organism evidence="2 3">
    <name type="scientific">Siphonobacter curvatus</name>
    <dbReference type="NCBI Taxonomy" id="2094562"/>
    <lineage>
        <taxon>Bacteria</taxon>
        <taxon>Pseudomonadati</taxon>
        <taxon>Bacteroidota</taxon>
        <taxon>Cytophagia</taxon>
        <taxon>Cytophagales</taxon>
        <taxon>Cytophagaceae</taxon>
        <taxon>Siphonobacter</taxon>
    </lineage>
</organism>
<dbReference type="OrthoDB" id="9799096at2"/>
<dbReference type="InterPro" id="IPR000182">
    <property type="entry name" value="GNAT_dom"/>
</dbReference>
<comment type="caution">
    <text evidence="2">The sequence shown here is derived from an EMBL/GenBank/DDBJ whole genome shotgun (WGS) entry which is preliminary data.</text>
</comment>
<name>A0A2S7IQS1_9BACT</name>
<proteinExistence type="predicted"/>
<dbReference type="GO" id="GO:0016747">
    <property type="term" value="F:acyltransferase activity, transferring groups other than amino-acyl groups"/>
    <property type="evidence" value="ECO:0007669"/>
    <property type="project" value="InterPro"/>
</dbReference>
<protein>
    <submittedName>
        <fullName evidence="2">UDP-4-amino-4, 6-dideoxy-N-acetyl-beta-L-altrosamine N-acetyltransferase</fullName>
    </submittedName>
</protein>
<gene>
    <name evidence="2" type="ORF">C5O19_10785</name>
</gene>
<dbReference type="AlphaFoldDB" id="A0A2S7IQS1"/>
<accession>A0A2S7IQS1</accession>